<dbReference type="Proteomes" id="UP000309038">
    <property type="component" value="Unassembled WGS sequence"/>
</dbReference>
<protein>
    <submittedName>
        <fullName evidence="1">Uncharacterized protein</fullName>
    </submittedName>
</protein>
<accession>A0A4S4KNQ1</accession>
<dbReference type="Gene3D" id="1.20.140.10">
    <property type="entry name" value="Butyryl-CoA Dehydrogenase, subunit A, domain 3"/>
    <property type="match status" value="1"/>
</dbReference>
<dbReference type="SUPFAM" id="SSF47203">
    <property type="entry name" value="Acyl-CoA dehydrogenase C-terminal domain-like"/>
    <property type="match status" value="1"/>
</dbReference>
<dbReference type="InterPro" id="IPR036250">
    <property type="entry name" value="AcylCo_DH-like_C"/>
</dbReference>
<reference evidence="1 2" key="1">
    <citation type="submission" date="2019-02" db="EMBL/GenBank/DDBJ databases">
        <title>Genome sequencing of the rare red list fungi Phlebia centrifuga.</title>
        <authorList>
            <person name="Buettner E."/>
            <person name="Kellner H."/>
        </authorList>
    </citation>
    <scope>NUCLEOTIDE SEQUENCE [LARGE SCALE GENOMIC DNA]</scope>
    <source>
        <strain evidence="1 2">DSM 108282</strain>
    </source>
</reference>
<organism evidence="1 2">
    <name type="scientific">Hermanssonia centrifuga</name>
    <dbReference type="NCBI Taxonomy" id="98765"/>
    <lineage>
        <taxon>Eukaryota</taxon>
        <taxon>Fungi</taxon>
        <taxon>Dikarya</taxon>
        <taxon>Basidiomycota</taxon>
        <taxon>Agaricomycotina</taxon>
        <taxon>Agaricomycetes</taxon>
        <taxon>Polyporales</taxon>
        <taxon>Meruliaceae</taxon>
        <taxon>Hermanssonia</taxon>
    </lineage>
</organism>
<dbReference type="GO" id="GO:0016627">
    <property type="term" value="F:oxidoreductase activity, acting on the CH-CH group of donors"/>
    <property type="evidence" value="ECO:0007669"/>
    <property type="project" value="InterPro"/>
</dbReference>
<dbReference type="AlphaFoldDB" id="A0A4S4KNQ1"/>
<dbReference type="EMBL" id="SGPJ01000057">
    <property type="protein sequence ID" value="THH00185.1"/>
    <property type="molecule type" value="Genomic_DNA"/>
</dbReference>
<name>A0A4S4KNQ1_9APHY</name>
<keyword evidence="2" id="KW-1185">Reference proteome</keyword>
<comment type="caution">
    <text evidence="1">The sequence shown here is derived from an EMBL/GenBank/DDBJ whole genome shotgun (WGS) entry which is preliminary data.</text>
</comment>
<evidence type="ECO:0000313" key="1">
    <source>
        <dbReference type="EMBL" id="THH00185.1"/>
    </source>
</evidence>
<proteinExistence type="predicted"/>
<sequence length="277" mass="30659">MANGGRVPILYFRTQHAPILTTLAQSFVSKAFWKVAIDAFRDPATDFRVRHAWATIFKATVVHHAQTATLTLSCRVGAQGLFAYNDIISHHASLLGIAIAEGDILGLCIRLVSELLIGRYSLPESTHPDSLLARHEKGLLSQGRALLEKMQHHRSDEFNRFILPKCDSIVRAIGHRMAYDAAVDAGLDSTITDLYLVTAVKLDSAWYVEKEKHSCAVQDATEDEAIVAALPRLDDWLDQTGVEAYCQVPILSQSNWDTFVNGLKEHTSPTSQLLAKL</sequence>
<gene>
    <name evidence="1" type="ORF">EW026_g2310</name>
</gene>
<evidence type="ECO:0000313" key="2">
    <source>
        <dbReference type="Proteomes" id="UP000309038"/>
    </source>
</evidence>